<feature type="site" description="Deprotonates C-terminal active site Cys" evidence="8">
    <location>
        <position position="27"/>
    </location>
</feature>
<dbReference type="OrthoDB" id="9790390at2"/>
<dbReference type="InterPro" id="IPR005746">
    <property type="entry name" value="Thioredoxin"/>
</dbReference>
<accession>A0A1W2CI08</accession>
<dbReference type="GO" id="GO:0045454">
    <property type="term" value="P:cell redox homeostasis"/>
    <property type="evidence" value="ECO:0007669"/>
    <property type="project" value="TreeGrafter"/>
</dbReference>
<sequence length="111" mass="12258">MAENIVEIDDDSFEKAVLKADNPVMVDFWAPWCGPCRAIGPIVDELEGIYGEKMNFVKVNVDENPLTPSKYGIKAIPTLIFFKNGEVAEQITGMVARAKLEETIKGVLKEG</sequence>
<comment type="similarity">
    <text evidence="1 7">Belongs to the thioredoxin family.</text>
</comment>
<dbReference type="InterPro" id="IPR013766">
    <property type="entry name" value="Thioredoxin_domain"/>
</dbReference>
<dbReference type="STRING" id="1121400.SAMN02746065_11263"/>
<keyword evidence="4 9" id="KW-1015">Disulfide bond</keyword>
<evidence type="ECO:0000256" key="2">
    <source>
        <dbReference type="ARBA" id="ARBA00022448"/>
    </source>
</evidence>
<dbReference type="PROSITE" id="PS00194">
    <property type="entry name" value="THIOREDOXIN_1"/>
    <property type="match status" value="1"/>
</dbReference>
<proteinExistence type="inferred from homology"/>
<evidence type="ECO:0000259" key="10">
    <source>
        <dbReference type="PROSITE" id="PS51352"/>
    </source>
</evidence>
<dbReference type="SUPFAM" id="SSF52833">
    <property type="entry name" value="Thioredoxin-like"/>
    <property type="match status" value="1"/>
</dbReference>
<dbReference type="PANTHER" id="PTHR45663">
    <property type="entry name" value="GEO12009P1"/>
    <property type="match status" value="1"/>
</dbReference>
<feature type="active site" description="Nucleophile" evidence="8">
    <location>
        <position position="33"/>
    </location>
</feature>
<evidence type="ECO:0000256" key="3">
    <source>
        <dbReference type="ARBA" id="ARBA00022982"/>
    </source>
</evidence>
<dbReference type="FunFam" id="3.40.30.10:FF:000001">
    <property type="entry name" value="Thioredoxin"/>
    <property type="match status" value="1"/>
</dbReference>
<keyword evidence="12" id="KW-1185">Reference proteome</keyword>
<dbReference type="Gene3D" id="3.40.30.10">
    <property type="entry name" value="Glutaredoxin"/>
    <property type="match status" value="1"/>
</dbReference>
<dbReference type="RefSeq" id="WP_084069678.1">
    <property type="nucleotide sequence ID" value="NZ_FWXY01000012.1"/>
</dbReference>
<keyword evidence="2" id="KW-0813">Transport</keyword>
<feature type="site" description="Contributes to redox potential value" evidence="8">
    <location>
        <position position="35"/>
    </location>
</feature>
<reference evidence="11 12" key="1">
    <citation type="submission" date="2017-04" db="EMBL/GenBank/DDBJ databases">
        <authorList>
            <person name="Afonso C.L."/>
            <person name="Miller P.J."/>
            <person name="Scott M.A."/>
            <person name="Spackman E."/>
            <person name="Goraichik I."/>
            <person name="Dimitrov K.M."/>
            <person name="Suarez D.L."/>
            <person name="Swayne D.E."/>
        </authorList>
    </citation>
    <scope>NUCLEOTIDE SEQUENCE [LARGE SCALE GENOMIC DNA]</scope>
    <source>
        <strain evidence="11 12">DSM 3385</strain>
    </source>
</reference>
<feature type="domain" description="Thioredoxin" evidence="10">
    <location>
        <begin position="1"/>
        <end position="109"/>
    </location>
</feature>
<dbReference type="InterPro" id="IPR036249">
    <property type="entry name" value="Thioredoxin-like_sf"/>
</dbReference>
<evidence type="ECO:0000256" key="7">
    <source>
        <dbReference type="PIRNR" id="PIRNR000077"/>
    </source>
</evidence>
<dbReference type="AlphaFoldDB" id="A0A1W2CI08"/>
<dbReference type="InterPro" id="IPR017937">
    <property type="entry name" value="Thioredoxin_CS"/>
</dbReference>
<dbReference type="EMBL" id="FWXY01000012">
    <property type="protein sequence ID" value="SMC84676.1"/>
    <property type="molecule type" value="Genomic_DNA"/>
</dbReference>
<evidence type="ECO:0000256" key="9">
    <source>
        <dbReference type="PIRSR" id="PIRSR000077-4"/>
    </source>
</evidence>
<dbReference type="PIRSF" id="PIRSF000077">
    <property type="entry name" value="Thioredoxin"/>
    <property type="match status" value="1"/>
</dbReference>
<evidence type="ECO:0000256" key="6">
    <source>
        <dbReference type="NCBIfam" id="TIGR01068"/>
    </source>
</evidence>
<feature type="site" description="Contributes to redox potential value" evidence="8">
    <location>
        <position position="34"/>
    </location>
</feature>
<evidence type="ECO:0000256" key="4">
    <source>
        <dbReference type="ARBA" id="ARBA00023157"/>
    </source>
</evidence>
<evidence type="ECO:0000256" key="1">
    <source>
        <dbReference type="ARBA" id="ARBA00008987"/>
    </source>
</evidence>
<evidence type="ECO:0000256" key="5">
    <source>
        <dbReference type="ARBA" id="ARBA00023284"/>
    </source>
</evidence>
<dbReference type="NCBIfam" id="TIGR01068">
    <property type="entry name" value="thioredoxin"/>
    <property type="match status" value="1"/>
</dbReference>
<evidence type="ECO:0000313" key="11">
    <source>
        <dbReference type="EMBL" id="SMC84676.1"/>
    </source>
</evidence>
<evidence type="ECO:0000256" key="8">
    <source>
        <dbReference type="PIRSR" id="PIRSR000077-1"/>
    </source>
</evidence>
<dbReference type="Proteomes" id="UP000192418">
    <property type="component" value="Unassembled WGS sequence"/>
</dbReference>
<keyword evidence="3" id="KW-0249">Electron transport</keyword>
<dbReference type="GO" id="GO:0015035">
    <property type="term" value="F:protein-disulfide reductase activity"/>
    <property type="evidence" value="ECO:0007669"/>
    <property type="project" value="UniProtKB-UniRule"/>
</dbReference>
<organism evidence="11 12">
    <name type="scientific">Desulfocicer vacuolatum DSM 3385</name>
    <dbReference type="NCBI Taxonomy" id="1121400"/>
    <lineage>
        <taxon>Bacteria</taxon>
        <taxon>Pseudomonadati</taxon>
        <taxon>Thermodesulfobacteriota</taxon>
        <taxon>Desulfobacteria</taxon>
        <taxon>Desulfobacterales</taxon>
        <taxon>Desulfobacteraceae</taxon>
        <taxon>Desulfocicer</taxon>
    </lineage>
</organism>
<gene>
    <name evidence="11" type="ORF">SAMN02746065_11263</name>
</gene>
<feature type="disulfide bond" description="Redox-active" evidence="9">
    <location>
        <begin position="33"/>
        <end position="36"/>
    </location>
</feature>
<dbReference type="Pfam" id="PF00085">
    <property type="entry name" value="Thioredoxin"/>
    <property type="match status" value="1"/>
</dbReference>
<dbReference type="CDD" id="cd02947">
    <property type="entry name" value="TRX_family"/>
    <property type="match status" value="1"/>
</dbReference>
<dbReference type="GO" id="GO:0005829">
    <property type="term" value="C:cytosol"/>
    <property type="evidence" value="ECO:0007669"/>
    <property type="project" value="TreeGrafter"/>
</dbReference>
<dbReference type="PRINTS" id="PR00421">
    <property type="entry name" value="THIOREDOXIN"/>
</dbReference>
<evidence type="ECO:0000313" key="12">
    <source>
        <dbReference type="Proteomes" id="UP000192418"/>
    </source>
</evidence>
<keyword evidence="5 9" id="KW-0676">Redox-active center</keyword>
<dbReference type="PROSITE" id="PS51352">
    <property type="entry name" value="THIOREDOXIN_2"/>
    <property type="match status" value="1"/>
</dbReference>
<protein>
    <recommendedName>
        <fullName evidence="6 7">Thioredoxin</fullName>
    </recommendedName>
</protein>
<dbReference type="PANTHER" id="PTHR45663:SF11">
    <property type="entry name" value="GEO12009P1"/>
    <property type="match status" value="1"/>
</dbReference>
<feature type="active site" description="Nucleophile" evidence="8">
    <location>
        <position position="36"/>
    </location>
</feature>
<name>A0A1W2CI08_9BACT</name>